<evidence type="ECO:0000313" key="1">
    <source>
        <dbReference type="EMBL" id="MDQ0325881.1"/>
    </source>
</evidence>
<accession>A0ABU0C7J4</accession>
<proteinExistence type="predicted"/>
<keyword evidence="2" id="KW-1185">Reference proteome</keyword>
<gene>
    <name evidence="1" type="ORF">J2R99_001730</name>
</gene>
<name>A0ABU0C7J4_9BRAD</name>
<protein>
    <submittedName>
        <fullName evidence="1">Uncharacterized protein</fullName>
    </submittedName>
</protein>
<dbReference type="Proteomes" id="UP001230253">
    <property type="component" value="Unassembled WGS sequence"/>
</dbReference>
<evidence type="ECO:0000313" key="2">
    <source>
        <dbReference type="Proteomes" id="UP001230253"/>
    </source>
</evidence>
<dbReference type="EMBL" id="JAUSUK010000001">
    <property type="protein sequence ID" value="MDQ0325881.1"/>
    <property type="molecule type" value="Genomic_DNA"/>
</dbReference>
<comment type="caution">
    <text evidence="1">The sequence shown here is derived from an EMBL/GenBank/DDBJ whole genome shotgun (WGS) entry which is preliminary data.</text>
</comment>
<organism evidence="1 2">
    <name type="scientific">Rhodopseudomonas julia</name>
    <dbReference type="NCBI Taxonomy" id="200617"/>
    <lineage>
        <taxon>Bacteria</taxon>
        <taxon>Pseudomonadati</taxon>
        <taxon>Pseudomonadota</taxon>
        <taxon>Alphaproteobacteria</taxon>
        <taxon>Hyphomicrobiales</taxon>
        <taxon>Nitrobacteraceae</taxon>
        <taxon>Rhodopseudomonas</taxon>
    </lineage>
</organism>
<sequence>MPCRNISNGESCEQCRFWARQGNKFAGECRRYPPHYAEGAHGRPLELKRVYPMVPPTDWCGEFRPRVAELLD</sequence>
<reference evidence="1 2" key="1">
    <citation type="submission" date="2023-07" db="EMBL/GenBank/DDBJ databases">
        <title>Genomic Encyclopedia of Type Strains, Phase IV (KMG-IV): sequencing the most valuable type-strain genomes for metagenomic binning, comparative biology and taxonomic classification.</title>
        <authorList>
            <person name="Goeker M."/>
        </authorList>
    </citation>
    <scope>NUCLEOTIDE SEQUENCE [LARGE SCALE GENOMIC DNA]</scope>
    <source>
        <strain evidence="1 2">DSM 11549</strain>
    </source>
</reference>